<accession>A0A818DFQ7</accession>
<dbReference type="EMBL" id="CAJNYT010000071">
    <property type="protein sequence ID" value="CAF3327031.1"/>
    <property type="molecule type" value="Genomic_DNA"/>
</dbReference>
<organism evidence="4 11">
    <name type="scientific">Rotaria socialis</name>
    <dbReference type="NCBI Taxonomy" id="392032"/>
    <lineage>
        <taxon>Eukaryota</taxon>
        <taxon>Metazoa</taxon>
        <taxon>Spiralia</taxon>
        <taxon>Gnathifera</taxon>
        <taxon>Rotifera</taxon>
        <taxon>Eurotatoria</taxon>
        <taxon>Bdelloidea</taxon>
        <taxon>Philodinida</taxon>
        <taxon>Philodinidae</taxon>
        <taxon>Rotaria</taxon>
    </lineage>
</organism>
<dbReference type="EMBL" id="CAJOBS010001206">
    <property type="protein sequence ID" value="CAF4702119.1"/>
    <property type="molecule type" value="Genomic_DNA"/>
</dbReference>
<evidence type="ECO:0000313" key="10">
    <source>
        <dbReference type="EMBL" id="CAF4702119.1"/>
    </source>
</evidence>
<dbReference type="EMBL" id="CAJNXB010000884">
    <property type="protein sequence ID" value="CAF3106341.1"/>
    <property type="molecule type" value="Genomic_DNA"/>
</dbReference>
<evidence type="ECO:0000313" key="11">
    <source>
        <dbReference type="Proteomes" id="UP000663833"/>
    </source>
</evidence>
<evidence type="ECO:0000313" key="1">
    <source>
        <dbReference type="EMBL" id="CAF3106341.1"/>
    </source>
</evidence>
<dbReference type="EMBL" id="CAJOBO010001608">
    <property type="protein sequence ID" value="CAF4394197.1"/>
    <property type="molecule type" value="Genomic_DNA"/>
</dbReference>
<dbReference type="GO" id="GO:0005980">
    <property type="term" value="P:glycogen catabolic process"/>
    <property type="evidence" value="ECO:0007669"/>
    <property type="project" value="InterPro"/>
</dbReference>
<dbReference type="Proteomes" id="UP000663833">
    <property type="component" value="Unassembled WGS sequence"/>
</dbReference>
<evidence type="ECO:0000313" key="5">
    <source>
        <dbReference type="EMBL" id="CAF3779994.1"/>
    </source>
</evidence>
<dbReference type="GO" id="GO:0004135">
    <property type="term" value="F:amylo-alpha-1,6-glucosidase activity"/>
    <property type="evidence" value="ECO:0007669"/>
    <property type="project" value="InterPro"/>
</dbReference>
<evidence type="ECO:0000313" key="12">
    <source>
        <dbReference type="Proteomes" id="UP000663873"/>
    </source>
</evidence>
<dbReference type="Proteomes" id="UP000663851">
    <property type="component" value="Unassembled WGS sequence"/>
</dbReference>
<name>A0A818DFQ7_9BILA</name>
<dbReference type="Proteomes" id="UP000663862">
    <property type="component" value="Unassembled WGS sequence"/>
</dbReference>
<dbReference type="AlphaFoldDB" id="A0A818DFQ7"/>
<dbReference type="PANTHER" id="PTHR10569">
    <property type="entry name" value="GLYCOGEN DEBRANCHING ENZYME"/>
    <property type="match status" value="1"/>
</dbReference>
<dbReference type="EMBL" id="CAJNYV010001283">
    <property type="protein sequence ID" value="CAF3413484.1"/>
    <property type="molecule type" value="Genomic_DNA"/>
</dbReference>
<keyword evidence="12" id="KW-1185">Reference proteome</keyword>
<dbReference type="GO" id="GO:0004134">
    <property type="term" value="F:4-alpha-glucanotransferase activity"/>
    <property type="evidence" value="ECO:0007669"/>
    <property type="project" value="InterPro"/>
</dbReference>
<dbReference type="OrthoDB" id="10248904at2759"/>
<evidence type="ECO:0000313" key="6">
    <source>
        <dbReference type="EMBL" id="CAF4394197.1"/>
    </source>
</evidence>
<proteinExistence type="predicted"/>
<dbReference type="PANTHER" id="PTHR10569:SF2">
    <property type="entry name" value="GLYCOGEN DEBRANCHING ENZYME"/>
    <property type="match status" value="1"/>
</dbReference>
<dbReference type="EMBL" id="CAJOBQ010002367">
    <property type="protein sequence ID" value="CAF4555889.1"/>
    <property type="molecule type" value="Genomic_DNA"/>
</dbReference>
<dbReference type="Proteomes" id="UP000663869">
    <property type="component" value="Unassembled WGS sequence"/>
</dbReference>
<comment type="caution">
    <text evidence="4">The sequence shown here is derived from an EMBL/GenBank/DDBJ whole genome shotgun (WGS) entry which is preliminary data.</text>
</comment>
<evidence type="ECO:0000313" key="2">
    <source>
        <dbReference type="EMBL" id="CAF3327031.1"/>
    </source>
</evidence>
<evidence type="ECO:0000313" key="9">
    <source>
        <dbReference type="EMBL" id="CAF4648953.1"/>
    </source>
</evidence>
<protein>
    <submittedName>
        <fullName evidence="4">Uncharacterized protein</fullName>
    </submittedName>
</protein>
<dbReference type="Proteomes" id="UP000663838">
    <property type="component" value="Unassembled WGS sequence"/>
</dbReference>
<dbReference type="EMBL" id="CAJOBR010001979">
    <property type="protein sequence ID" value="CAF4648953.1"/>
    <property type="molecule type" value="Genomic_DNA"/>
</dbReference>
<dbReference type="EMBL" id="CAJOBP010007388">
    <property type="protein sequence ID" value="CAF4513439.1"/>
    <property type="molecule type" value="Genomic_DNA"/>
</dbReference>
<dbReference type="InterPro" id="IPR010401">
    <property type="entry name" value="AGL/Gdb1"/>
</dbReference>
<dbReference type="Proteomes" id="UP000663865">
    <property type="component" value="Unassembled WGS sequence"/>
</dbReference>
<reference evidence="4" key="1">
    <citation type="submission" date="2021-02" db="EMBL/GenBank/DDBJ databases">
        <authorList>
            <person name="Nowell W R."/>
        </authorList>
    </citation>
    <scope>NUCLEOTIDE SEQUENCE</scope>
</reference>
<evidence type="ECO:0000313" key="4">
    <source>
        <dbReference type="EMBL" id="CAF3446600.1"/>
    </source>
</evidence>
<evidence type="ECO:0000313" key="3">
    <source>
        <dbReference type="EMBL" id="CAF3413484.1"/>
    </source>
</evidence>
<dbReference type="Proteomes" id="UP000663825">
    <property type="component" value="Unassembled WGS sequence"/>
</dbReference>
<dbReference type="Proteomes" id="UP000663872">
    <property type="component" value="Unassembled WGS sequence"/>
</dbReference>
<gene>
    <name evidence="5" type="ORF">FME351_LOCUS32453</name>
    <name evidence="2" type="ORF">GRG538_LOCUS3077</name>
    <name evidence="6" type="ORF">HFQ381_LOCUS19625</name>
    <name evidence="3" type="ORF">KIK155_LOCUS9252</name>
    <name evidence="4" type="ORF">LUA448_LOCUS21600</name>
    <name evidence="9" type="ORF">QYT958_LOCUS14683</name>
    <name evidence="1" type="ORF">TIS948_LOCUS7221</name>
    <name evidence="10" type="ORF">TOA249_LOCUS17116</name>
    <name evidence="8" type="ORF">TSG867_LOCUS24986</name>
    <name evidence="7" type="ORF">UJA718_LOCUS27142</name>
</gene>
<sequence>MLPEHQLLREKIENQGCGWVLVWICRTLHPLKAHTHTPILDNIRPLETTKLHLWYYDQTHDNLCEIDIRSVEDVLSHSAMGTFANCSTGSNRGCDELVPHYIDLIHETKFYPK</sequence>
<dbReference type="EMBL" id="CAJNYU010004641">
    <property type="protein sequence ID" value="CAF3779994.1"/>
    <property type="molecule type" value="Genomic_DNA"/>
</dbReference>
<dbReference type="EMBL" id="CAJNYD010002825">
    <property type="protein sequence ID" value="CAF3446600.1"/>
    <property type="molecule type" value="Genomic_DNA"/>
</dbReference>
<dbReference type="Proteomes" id="UP000663848">
    <property type="component" value="Unassembled WGS sequence"/>
</dbReference>
<evidence type="ECO:0000313" key="7">
    <source>
        <dbReference type="EMBL" id="CAF4513439.1"/>
    </source>
</evidence>
<evidence type="ECO:0000313" key="8">
    <source>
        <dbReference type="EMBL" id="CAF4555889.1"/>
    </source>
</evidence>
<dbReference type="Proteomes" id="UP000663873">
    <property type="component" value="Unassembled WGS sequence"/>
</dbReference>